<evidence type="ECO:0000256" key="5">
    <source>
        <dbReference type="ARBA" id="ARBA00022989"/>
    </source>
</evidence>
<organism evidence="9 10">
    <name type="scientific">Sulfobacillus thermosulfidooxidans (strain DSM 9293 / VKM B-1269 / AT-1)</name>
    <dbReference type="NCBI Taxonomy" id="929705"/>
    <lineage>
        <taxon>Bacteria</taxon>
        <taxon>Bacillati</taxon>
        <taxon>Bacillota</taxon>
        <taxon>Clostridia</taxon>
        <taxon>Eubacteriales</taxon>
        <taxon>Clostridiales Family XVII. Incertae Sedis</taxon>
        <taxon>Sulfobacillus</taxon>
    </lineage>
</organism>
<evidence type="ECO:0000256" key="7">
    <source>
        <dbReference type="PIRNR" id="PIRNR002744"/>
    </source>
</evidence>
<dbReference type="Pfam" id="PF02133">
    <property type="entry name" value="Transp_cyt_pur"/>
    <property type="match status" value="1"/>
</dbReference>
<evidence type="ECO:0000256" key="8">
    <source>
        <dbReference type="SAM" id="Phobius"/>
    </source>
</evidence>
<feature type="transmembrane region" description="Helical" evidence="8">
    <location>
        <begin position="444"/>
        <end position="465"/>
    </location>
</feature>
<dbReference type="RefSeq" id="WP_020375265.1">
    <property type="nucleotide sequence ID" value="NZ_FWWY01000001.1"/>
</dbReference>
<keyword evidence="5 8" id="KW-1133">Transmembrane helix</keyword>
<keyword evidence="3 7" id="KW-0813">Transport</keyword>
<comment type="subcellular location">
    <subcellularLocation>
        <location evidence="1">Membrane</location>
        <topology evidence="1">Multi-pass membrane protein</topology>
    </subcellularLocation>
</comment>
<sequence>MAVEEMVVEQDKAFHVETHGIDIIPENQRHGSPKDLFWVWIAGNLTFGEFVIGDLFIQMGLSLWEALAIDLFCAVAYVILGWMSLAGPKAGTATLTISRAIFGIKGNRLPALFSWIDTVGWEAVNTVLTVFALVELFGLIGLPHQGVGVTIAALVISLLLTYIVPILGHQTVVVMQRILAYGLALLSLGLFFVVLPHVPWNFAASAHPWAANNTLTFIFGLSVGLMSTVLSWTNYGSDYSRYLPKNVSAKAVVGYTWLGSGIAAIVMLGLGSIVGTLVNSQAYAANPVTAIVKILPGWYDIPFLLVVIAGLVTGNYLNSYSSSMSFLAMGAKIHRLASALLDSGIAVAITLYALFLAPAFLTFFQNFLDLAVLVIGPWTGMFLAHYFATKGNYDAPSLVMETPQSRYWFQGGTNWPAIIIFLVSAFMAFWFVDSTLWVSPVSKNWLGGMDLSAFVGPILGFVLYWQWYQTRLSTHHVSIEPWAAIKEEGEA</sequence>
<dbReference type="Proteomes" id="UP000192660">
    <property type="component" value="Unassembled WGS sequence"/>
</dbReference>
<feature type="transmembrane region" description="Helical" evidence="8">
    <location>
        <begin position="146"/>
        <end position="166"/>
    </location>
</feature>
<feature type="transmembrane region" description="Helical" evidence="8">
    <location>
        <begin position="255"/>
        <end position="278"/>
    </location>
</feature>
<reference evidence="10" key="1">
    <citation type="submission" date="2017-04" db="EMBL/GenBank/DDBJ databases">
        <authorList>
            <person name="Varghese N."/>
            <person name="Submissions S."/>
        </authorList>
    </citation>
    <scope>NUCLEOTIDE SEQUENCE [LARGE SCALE GENOMIC DNA]</scope>
    <source>
        <strain evidence="10">DSM 9293</strain>
    </source>
</reference>
<dbReference type="EMBL" id="FWWY01000001">
    <property type="protein sequence ID" value="SMC03685.1"/>
    <property type="molecule type" value="Genomic_DNA"/>
</dbReference>
<feature type="transmembrane region" description="Helical" evidence="8">
    <location>
        <begin position="215"/>
        <end position="235"/>
    </location>
</feature>
<feature type="transmembrane region" description="Helical" evidence="8">
    <location>
        <begin position="339"/>
        <end position="361"/>
    </location>
</feature>
<dbReference type="InterPro" id="IPR001248">
    <property type="entry name" value="Pur-cyt_permease"/>
</dbReference>
<evidence type="ECO:0000256" key="4">
    <source>
        <dbReference type="ARBA" id="ARBA00022692"/>
    </source>
</evidence>
<feature type="transmembrane region" description="Helical" evidence="8">
    <location>
        <begin position="37"/>
        <end position="57"/>
    </location>
</feature>
<keyword evidence="6 7" id="KW-0472">Membrane</keyword>
<dbReference type="GO" id="GO:0022857">
    <property type="term" value="F:transmembrane transporter activity"/>
    <property type="evidence" value="ECO:0007669"/>
    <property type="project" value="InterPro"/>
</dbReference>
<evidence type="ECO:0000256" key="2">
    <source>
        <dbReference type="ARBA" id="ARBA00008974"/>
    </source>
</evidence>
<feature type="transmembrane region" description="Helical" evidence="8">
    <location>
        <begin position="178"/>
        <end position="195"/>
    </location>
</feature>
<dbReference type="PANTHER" id="PTHR31806:SF1">
    <property type="entry name" value="PURINE-CYTOSINE PERMEASE FCY2-RELATED"/>
    <property type="match status" value="1"/>
</dbReference>
<dbReference type="STRING" id="28034.BFX07_10055"/>
<dbReference type="Gene3D" id="1.10.4160.10">
    <property type="entry name" value="Hydantoin permease"/>
    <property type="match status" value="1"/>
</dbReference>
<dbReference type="PIRSF" id="PIRSF002744">
    <property type="entry name" value="Pur-cyt_permease"/>
    <property type="match status" value="1"/>
</dbReference>
<feature type="transmembrane region" description="Helical" evidence="8">
    <location>
        <begin position="64"/>
        <end position="84"/>
    </location>
</feature>
<evidence type="ECO:0000313" key="9">
    <source>
        <dbReference type="EMBL" id="SMC03685.1"/>
    </source>
</evidence>
<evidence type="ECO:0000256" key="1">
    <source>
        <dbReference type="ARBA" id="ARBA00004141"/>
    </source>
</evidence>
<dbReference type="PANTHER" id="PTHR31806">
    <property type="entry name" value="PURINE-CYTOSINE PERMEASE FCY2-RELATED"/>
    <property type="match status" value="1"/>
</dbReference>
<feature type="transmembrane region" description="Helical" evidence="8">
    <location>
        <begin position="298"/>
        <end position="318"/>
    </location>
</feature>
<comment type="similarity">
    <text evidence="2 7">Belongs to the purine-cytosine permease (2.A.39) family.</text>
</comment>
<evidence type="ECO:0000256" key="3">
    <source>
        <dbReference type="ARBA" id="ARBA00022448"/>
    </source>
</evidence>
<feature type="transmembrane region" description="Helical" evidence="8">
    <location>
        <begin position="119"/>
        <end position="140"/>
    </location>
</feature>
<dbReference type="OrthoDB" id="9787279at2"/>
<accession>A0A1W1WBT7</accession>
<gene>
    <name evidence="9" type="ORF">SAMN00768000_1215</name>
</gene>
<evidence type="ECO:0000313" key="10">
    <source>
        <dbReference type="Proteomes" id="UP000192660"/>
    </source>
</evidence>
<name>A0A1W1WBT7_SULTA</name>
<feature type="transmembrane region" description="Helical" evidence="8">
    <location>
        <begin position="407"/>
        <end position="432"/>
    </location>
</feature>
<dbReference type="InterPro" id="IPR026030">
    <property type="entry name" value="Pur-cyt_permease_Fcy2/21/22"/>
</dbReference>
<feature type="transmembrane region" description="Helical" evidence="8">
    <location>
        <begin position="367"/>
        <end position="387"/>
    </location>
</feature>
<protein>
    <submittedName>
        <fullName evidence="9">Purine-cytosine permease</fullName>
    </submittedName>
</protein>
<keyword evidence="10" id="KW-1185">Reference proteome</keyword>
<proteinExistence type="inferred from homology"/>
<evidence type="ECO:0000256" key="6">
    <source>
        <dbReference type="ARBA" id="ARBA00023136"/>
    </source>
</evidence>
<keyword evidence="4 8" id="KW-0812">Transmembrane</keyword>
<dbReference type="GO" id="GO:0005886">
    <property type="term" value="C:plasma membrane"/>
    <property type="evidence" value="ECO:0007669"/>
    <property type="project" value="TreeGrafter"/>
</dbReference>
<dbReference type="AlphaFoldDB" id="A0A1W1WBT7"/>